<evidence type="ECO:0000256" key="5">
    <source>
        <dbReference type="ARBA" id="ARBA00022562"/>
    </source>
</evidence>
<evidence type="ECO:0000256" key="1">
    <source>
        <dbReference type="ARBA" id="ARBA00004147"/>
    </source>
</evidence>
<evidence type="ECO:0000256" key="3">
    <source>
        <dbReference type="ARBA" id="ARBA00006893"/>
    </source>
</evidence>
<name>A0A0S2EGJ5_9POLY</name>
<dbReference type="GO" id="GO:0005198">
    <property type="term" value="F:structural molecule activity"/>
    <property type="evidence" value="ECO:0007669"/>
    <property type="project" value="UniProtKB-UniRule"/>
</dbReference>
<dbReference type="EMBL" id="KT987217">
    <property type="protein sequence ID" value="ALN69898.1"/>
    <property type="molecule type" value="Genomic_DNA"/>
</dbReference>
<keyword evidence="22" id="KW-1185">Reference proteome</keyword>
<keyword evidence="12 15" id="KW-0426">Late protein</keyword>
<dbReference type="GeneID" id="80512118"/>
<dbReference type="Proteomes" id="UP000154216">
    <property type="component" value="Genome"/>
</dbReference>
<evidence type="ECO:0000313" key="17">
    <source>
        <dbReference type="EMBL" id="ALN69893.1"/>
    </source>
</evidence>
<reference evidence="17" key="1">
    <citation type="submission" date="2015-11" db="EMBL/GenBank/DDBJ databases">
        <authorList>
            <person name="Zhang Y."/>
            <person name="Guo Z."/>
        </authorList>
    </citation>
    <scope>NUCLEOTIDE SEQUENCE</scope>
    <source>
        <strain evidence="17">#6018</strain>
        <strain evidence="18">#6020</strain>
        <strain evidence="19">#6022</strain>
    </source>
</reference>
<dbReference type="KEGG" id="vg:80512118"/>
<comment type="function">
    <text evidence="15">Forms an icosahedral capsid with a T=7 symmetry.</text>
</comment>
<dbReference type="RefSeq" id="YP_010775575.1">
    <property type="nucleotide sequence ID" value="NC_074971.1"/>
</dbReference>
<keyword evidence="5 15" id="KW-1048">Host nucleus</keyword>
<comment type="subcellular location">
    <subcellularLocation>
        <location evidence="1">Host nucleus</location>
    </subcellularLocation>
    <subcellularLocation>
        <location evidence="2">Virion</location>
    </subcellularLocation>
</comment>
<dbReference type="SUPFAM" id="SSF88648">
    <property type="entry name" value="Group I dsDNA viruses"/>
    <property type="match status" value="1"/>
</dbReference>
<dbReference type="Proteomes" id="UP000164912">
    <property type="component" value="Segment"/>
</dbReference>
<dbReference type="InterPro" id="IPR011222">
    <property type="entry name" value="dsDNA_vir_gr_I_capsid"/>
</dbReference>
<keyword evidence="4 15" id="KW-0167">Capsid protein</keyword>
<reference evidence="20 21" key="2">
    <citation type="journal article" date="2016" name="Genome Announc.">
        <title>Genome Sequences of Murine Pneumotropic Virus (Polyomaviridae) Detected in Wild House Mice (Mus musculus).</title>
        <authorList>
            <person name="Ben Salem N."/>
            <person name="Moens U."/>
            <person name="Ehlers B."/>
        </authorList>
    </citation>
    <scope>NUCLEOTIDE SEQUENCE [LARGE SCALE GENOMIC DNA]</scope>
    <source>
        <strain evidence="17">#6018</strain>
        <strain evidence="18">#6020</strain>
        <strain evidence="19">#6022</strain>
    </source>
</reference>
<feature type="disulfide bond" description="Interchain" evidence="16">
    <location>
        <position position="102"/>
    </location>
</feature>
<dbReference type="EMBL" id="KT987216">
    <property type="protein sequence ID" value="ALN69893.1"/>
    <property type="molecule type" value="Genomic_DNA"/>
</dbReference>
<dbReference type="GO" id="GO:0039620">
    <property type="term" value="C:T=7 icosahedral viral capsid"/>
    <property type="evidence" value="ECO:0007669"/>
    <property type="project" value="UniProtKB-UniRule"/>
</dbReference>
<evidence type="ECO:0000313" key="22">
    <source>
        <dbReference type="Proteomes" id="UP000164912"/>
    </source>
</evidence>
<comment type="subunit">
    <text evidence="15">Homomultimer.</text>
</comment>
<evidence type="ECO:0000313" key="20">
    <source>
        <dbReference type="Proteomes" id="UP000154216"/>
    </source>
</evidence>
<evidence type="ECO:0000256" key="16">
    <source>
        <dbReference type="PIRSR" id="PIRSR003376-50"/>
    </source>
</evidence>
<dbReference type="GO" id="GO:0019062">
    <property type="term" value="P:virion attachment to host cell"/>
    <property type="evidence" value="ECO:0007669"/>
    <property type="project" value="UniProtKB-UniRule"/>
</dbReference>
<dbReference type="EMBL" id="KT987218">
    <property type="protein sequence ID" value="ALN69903.1"/>
    <property type="molecule type" value="Genomic_DNA"/>
</dbReference>
<protein>
    <recommendedName>
        <fullName evidence="15">Capsid protein VP1</fullName>
    </recommendedName>
</protein>
<evidence type="ECO:0000256" key="12">
    <source>
        <dbReference type="ARBA" id="ARBA00022921"/>
    </source>
</evidence>
<comment type="similarity">
    <text evidence="3 15">Belongs to the polyomaviruses coat protein VP1 family.</text>
</comment>
<evidence type="ECO:0000256" key="8">
    <source>
        <dbReference type="ARBA" id="ARBA00022804"/>
    </source>
</evidence>
<keyword evidence="6 15" id="KW-0945">Host-virus interaction</keyword>
<dbReference type="PIRSF" id="PIRSF003376">
    <property type="entry name" value="Capsid_VP1_Polyomavir"/>
    <property type="match status" value="1"/>
</dbReference>
<dbReference type="GO" id="GO:0075509">
    <property type="term" value="P:endocytosis involved in viral entry into host cell"/>
    <property type="evidence" value="ECO:0007669"/>
    <property type="project" value="UniProtKB-KW"/>
</dbReference>
<keyword evidence="11" id="KW-1164">Virus endocytosis by host</keyword>
<dbReference type="Pfam" id="PF00718">
    <property type="entry name" value="Polyoma_coat"/>
    <property type="match status" value="1"/>
</dbReference>
<evidence type="ECO:0000313" key="19">
    <source>
        <dbReference type="EMBL" id="ALN69903.1"/>
    </source>
</evidence>
<evidence type="ECO:0000256" key="10">
    <source>
        <dbReference type="ARBA" id="ARBA00022844"/>
    </source>
</evidence>
<sequence length="366" mass="40452">MAPTVKKRSVAKPRPKPSEVPKLIVVGGIQVLDVRTGPDSITQIEAFLNPRMGQPVDSDFYGFSDNITVSADYTQDMPRIKELPCYSMAKISLPMLNEDMTCDTILMWEAISCKTEVVGVSSLTNCHSAVKRLYDNEGAGFPIQGLNFHFFSVGGEALDLQMVVENYRCKYPAGVAALQAAPKAAQVLDPKLKAKLTADGKFPIEAWSPDPAKNENTRYFGTYTGGLQTPPVLQITNTTTTILLNENGVGPLCKGDGLYLASADIVGFRTQQNNKMHFRGLPRYFSITLRKRLVKNPYPVSSLLNTLFSEMMPQIDGQKMEGEDAQVEEVRIYDGVERLPGDPDMIRYRDKFGQEVTVPDIPSNEA</sequence>
<evidence type="ECO:0000256" key="14">
    <source>
        <dbReference type="ARBA" id="ARBA00023296"/>
    </source>
</evidence>
<evidence type="ECO:0000256" key="15">
    <source>
        <dbReference type="PIRNR" id="PIRNR003376"/>
    </source>
</evidence>
<evidence type="ECO:0000313" key="21">
    <source>
        <dbReference type="Proteomes" id="UP000161114"/>
    </source>
</evidence>
<dbReference type="Proteomes" id="UP000161114">
    <property type="component" value="Genome"/>
</dbReference>
<keyword evidence="14" id="KW-1160">Virus entry into host cell</keyword>
<keyword evidence="10 15" id="KW-0946">Virion</keyword>
<evidence type="ECO:0000313" key="18">
    <source>
        <dbReference type="EMBL" id="ALN69898.1"/>
    </source>
</evidence>
<evidence type="ECO:0000256" key="2">
    <source>
        <dbReference type="ARBA" id="ARBA00004328"/>
    </source>
</evidence>
<dbReference type="GO" id="GO:0042025">
    <property type="term" value="C:host cell nucleus"/>
    <property type="evidence" value="ECO:0007669"/>
    <property type="project" value="UniProtKB-SubCell"/>
</dbReference>
<evidence type="ECO:0000256" key="9">
    <source>
        <dbReference type="ARBA" id="ARBA00022828"/>
    </source>
</evidence>
<accession>A0A0S2EGJ5</accession>
<dbReference type="Gene3D" id="2.60.175.10">
    <property type="entry name" value="Capsid protein VP1,Polyomavirus"/>
    <property type="match status" value="1"/>
</dbReference>
<dbReference type="InterPro" id="IPR036931">
    <property type="entry name" value="Polyomavir_VP1_sf"/>
</dbReference>
<dbReference type="InterPro" id="IPR000662">
    <property type="entry name" value="Capsid_VP1_Polyomavir"/>
</dbReference>
<evidence type="ECO:0000256" key="6">
    <source>
        <dbReference type="ARBA" id="ARBA00022581"/>
    </source>
</evidence>
<proteinExistence type="inferred from homology"/>
<keyword evidence="7" id="KW-1162">Viral penetration into host cytoplasm</keyword>
<evidence type="ECO:0000256" key="11">
    <source>
        <dbReference type="ARBA" id="ARBA00022890"/>
    </source>
</evidence>
<evidence type="ECO:0000256" key="13">
    <source>
        <dbReference type="ARBA" id="ARBA00023157"/>
    </source>
</evidence>
<evidence type="ECO:0000256" key="7">
    <source>
        <dbReference type="ARBA" id="ARBA00022595"/>
    </source>
</evidence>
<evidence type="ECO:0000256" key="4">
    <source>
        <dbReference type="ARBA" id="ARBA00022561"/>
    </source>
</evidence>
<keyword evidence="13 16" id="KW-1015">Disulfide bond</keyword>
<keyword evidence="8 15" id="KW-1161">Viral attachment to host cell</keyword>
<keyword evidence="9 15" id="KW-1145">T=7 icosahedral capsid protein</keyword>
<organism evidence="17 22">
    <name type="scientific">Betapolyomavirus secumuris</name>
    <dbReference type="NCBI Taxonomy" id="1891770"/>
    <lineage>
        <taxon>Viruses</taxon>
        <taxon>Monodnaviria</taxon>
        <taxon>Shotokuvirae</taxon>
        <taxon>Cossaviricota</taxon>
        <taxon>Papovaviricetes</taxon>
        <taxon>Sepolyvirales</taxon>
        <taxon>Polyomaviridae</taxon>
        <taxon>Betapolyomavirus</taxon>
    </lineage>
</organism>